<dbReference type="Proteomes" id="UP000253790">
    <property type="component" value="Chromosome"/>
</dbReference>
<name>A0A345NP54_9MICO</name>
<evidence type="ECO:0000313" key="1">
    <source>
        <dbReference type="EMBL" id="AXH96812.1"/>
    </source>
</evidence>
<reference evidence="1 2" key="1">
    <citation type="submission" date="2018-07" db="EMBL/GenBank/DDBJ databases">
        <title>Complete genome sequencing of Ornithinimicrobium sp. AMA3305.</title>
        <authorList>
            <person name="Bae J.-W."/>
        </authorList>
    </citation>
    <scope>NUCLEOTIDE SEQUENCE [LARGE SCALE GENOMIC DNA]</scope>
    <source>
        <strain evidence="1 2">AMA3305</strain>
    </source>
</reference>
<accession>A0A345NP54</accession>
<protein>
    <submittedName>
        <fullName evidence="1">Uncharacterized protein</fullName>
    </submittedName>
</protein>
<keyword evidence="2" id="KW-1185">Reference proteome</keyword>
<dbReference type="RefSeq" id="WP_114928664.1">
    <property type="nucleotide sequence ID" value="NZ_CP031229.1"/>
</dbReference>
<proteinExistence type="predicted"/>
<dbReference type="OrthoDB" id="4164936at2"/>
<dbReference type="KEGG" id="orn:DV701_12410"/>
<evidence type="ECO:0000313" key="2">
    <source>
        <dbReference type="Proteomes" id="UP000253790"/>
    </source>
</evidence>
<sequence length="90" mass="9916">MSYDILLYPRRAGQDWTEVVEADEQETHDDALLDEAALADGVATFGRIEARLREQVTGPVETWVAEETGGDVFGEFSATDTGLQVELFHG</sequence>
<dbReference type="EMBL" id="CP031229">
    <property type="protein sequence ID" value="AXH96812.1"/>
    <property type="molecule type" value="Genomic_DNA"/>
</dbReference>
<dbReference type="AlphaFoldDB" id="A0A345NP54"/>
<organism evidence="1 2">
    <name type="scientific">Ornithinimicrobium avium</name>
    <dbReference type="NCBI Taxonomy" id="2283195"/>
    <lineage>
        <taxon>Bacteria</taxon>
        <taxon>Bacillati</taxon>
        <taxon>Actinomycetota</taxon>
        <taxon>Actinomycetes</taxon>
        <taxon>Micrococcales</taxon>
        <taxon>Ornithinimicrobiaceae</taxon>
        <taxon>Ornithinimicrobium</taxon>
    </lineage>
</organism>
<gene>
    <name evidence="1" type="ORF">DV701_12410</name>
</gene>